<protein>
    <submittedName>
        <fullName evidence="4">Uncharacterized protein</fullName>
    </submittedName>
</protein>
<gene>
    <name evidence="3" type="ORF">TK11N_24590</name>
    <name evidence="4" type="ORF">TK2N_24670</name>
</gene>
<name>A0AAN4UDT2_9ENTE</name>
<feature type="compositionally biased region" description="Basic and acidic residues" evidence="1">
    <location>
        <begin position="164"/>
        <end position="182"/>
    </location>
</feature>
<evidence type="ECO:0000256" key="2">
    <source>
        <dbReference type="SAM" id="Phobius"/>
    </source>
</evidence>
<dbReference type="EMBL" id="BKBQ01000072">
    <property type="protein sequence ID" value="GEQ55623.1"/>
    <property type="molecule type" value="Genomic_DNA"/>
</dbReference>
<keyword evidence="2" id="KW-1133">Transmembrane helix</keyword>
<keyword evidence="2" id="KW-0812">Transmembrane</keyword>
<feature type="compositionally biased region" description="Acidic residues" evidence="1">
    <location>
        <begin position="253"/>
        <end position="262"/>
    </location>
</feature>
<keyword evidence="2" id="KW-0472">Membrane</keyword>
<dbReference type="Proteomes" id="UP000886607">
    <property type="component" value="Unassembled WGS sequence"/>
</dbReference>
<evidence type="ECO:0000313" key="6">
    <source>
        <dbReference type="Proteomes" id="UP000886607"/>
    </source>
</evidence>
<sequence length="320" mass="35358">MWQVLGWIIGGIIVLAIIINFGNVIFGTAGLVGFFVYLYRKHKKMELKPLVKQWWIYSLAAAMVLQGFGMGVSPEPQDEVATAASTTEISETSVSTEKSSSSEEKTTKKVAINLKEDSLTAKEDGIVKIKGKTEPDASVSIGMGILGDSTEADGKGNFTLEEQISGKEDKEITINAEGKDSNASETIVLKQNEKKIKEIEKEEKEETTASESREEERKKEEAAASESREEEQKKEEAAASESRKEEQKKEAEENNEQNEQPEEAPSGNQYVDENGNGLIKGTKNKIYHVPGSQYYGQTTNPERMFKSIEEAESAGYRAPK</sequence>
<feature type="compositionally biased region" description="Low complexity" evidence="1">
    <location>
        <begin position="79"/>
        <end position="99"/>
    </location>
</feature>
<dbReference type="AlphaFoldDB" id="A0AAN4UDT2"/>
<feature type="region of interest" description="Disordered" evidence="1">
    <location>
        <begin position="76"/>
        <end position="107"/>
    </location>
</feature>
<evidence type="ECO:0000256" key="1">
    <source>
        <dbReference type="SAM" id="MobiDB-lite"/>
    </source>
</evidence>
<feature type="region of interest" description="Disordered" evidence="1">
    <location>
        <begin position="164"/>
        <end position="284"/>
    </location>
</feature>
<dbReference type="EMBL" id="BKBO01000070">
    <property type="protein sequence ID" value="GEQ50607.1"/>
    <property type="molecule type" value="Genomic_DNA"/>
</dbReference>
<keyword evidence="6" id="KW-1185">Reference proteome</keyword>
<feature type="transmembrane region" description="Helical" evidence="2">
    <location>
        <begin position="6"/>
        <end position="39"/>
    </location>
</feature>
<reference evidence="4" key="2">
    <citation type="journal article" date="2020" name="Int. Dairy J.">
        <title>Lactic acid bacterial diversity in Brie cheese focusing on salt concentration and pH of isolation medium and characterisation of halophilic and alkaliphilic lactic acid bacterial isolates.</title>
        <authorList>
            <person name="Unno R."/>
            <person name="Matsutani M."/>
            <person name="Suzuki T."/>
            <person name="Kodama K."/>
            <person name="Matsushita H."/>
            <person name="Yamasato K."/>
            <person name="Koizumi Y."/>
            <person name="Ishikawa M."/>
        </authorList>
    </citation>
    <scope>NUCLEOTIDE SEQUENCE</scope>
    <source>
        <strain evidence="4">7C1</strain>
        <strain evidence="3">8C4</strain>
    </source>
</reference>
<organism evidence="4 5">
    <name type="scientific">Tetragenococcus koreensis</name>
    <dbReference type="NCBI Taxonomy" id="290335"/>
    <lineage>
        <taxon>Bacteria</taxon>
        <taxon>Bacillati</taxon>
        <taxon>Bacillota</taxon>
        <taxon>Bacilli</taxon>
        <taxon>Lactobacillales</taxon>
        <taxon>Enterococcaceae</taxon>
        <taxon>Tetragenococcus</taxon>
    </lineage>
</organism>
<evidence type="ECO:0000313" key="3">
    <source>
        <dbReference type="EMBL" id="GEQ50607.1"/>
    </source>
</evidence>
<accession>A0AAN4UDT2</accession>
<proteinExistence type="predicted"/>
<reference evidence="4" key="1">
    <citation type="submission" date="2019-08" db="EMBL/GenBank/DDBJ databases">
        <authorList>
            <person name="Ishikawa M."/>
            <person name="Suzuki T."/>
            <person name="Matsutani M."/>
        </authorList>
    </citation>
    <scope>NUCLEOTIDE SEQUENCE</scope>
    <source>
        <strain evidence="4">7C1</strain>
        <strain evidence="3">8C4</strain>
    </source>
</reference>
<evidence type="ECO:0000313" key="4">
    <source>
        <dbReference type="EMBL" id="GEQ55623.1"/>
    </source>
</evidence>
<dbReference type="RefSeq" id="WP_237665549.1">
    <property type="nucleotide sequence ID" value="NZ_BKBO01000070.1"/>
</dbReference>
<dbReference type="Proteomes" id="UP000886597">
    <property type="component" value="Unassembled WGS sequence"/>
</dbReference>
<feature type="compositionally biased region" description="Basic and acidic residues" evidence="1">
    <location>
        <begin position="191"/>
        <end position="252"/>
    </location>
</feature>
<comment type="caution">
    <text evidence="4">The sequence shown here is derived from an EMBL/GenBank/DDBJ whole genome shotgun (WGS) entry which is preliminary data.</text>
</comment>
<evidence type="ECO:0000313" key="5">
    <source>
        <dbReference type="Proteomes" id="UP000886597"/>
    </source>
</evidence>